<comment type="caution">
    <text evidence="1">The sequence shown here is derived from an EMBL/GenBank/DDBJ whole genome shotgun (WGS) entry which is preliminary data.</text>
</comment>
<accession>A0ABD0JTL3</accession>
<organism evidence="1 2">
    <name type="scientific">Batillaria attramentaria</name>
    <dbReference type="NCBI Taxonomy" id="370345"/>
    <lineage>
        <taxon>Eukaryota</taxon>
        <taxon>Metazoa</taxon>
        <taxon>Spiralia</taxon>
        <taxon>Lophotrochozoa</taxon>
        <taxon>Mollusca</taxon>
        <taxon>Gastropoda</taxon>
        <taxon>Caenogastropoda</taxon>
        <taxon>Sorbeoconcha</taxon>
        <taxon>Cerithioidea</taxon>
        <taxon>Batillariidae</taxon>
        <taxon>Batillaria</taxon>
    </lineage>
</organism>
<evidence type="ECO:0000313" key="1">
    <source>
        <dbReference type="EMBL" id="KAK7477985.1"/>
    </source>
</evidence>
<sequence length="57" mass="6456">KPEFVGDEWNVITVESGDDVTRRFPVRAHTTTFDKCLLHKHASDSHGFTDVTLLPCE</sequence>
<feature type="non-terminal residue" evidence="1">
    <location>
        <position position="57"/>
    </location>
</feature>
<dbReference type="Proteomes" id="UP001519460">
    <property type="component" value="Unassembled WGS sequence"/>
</dbReference>
<protein>
    <submittedName>
        <fullName evidence="1">Uncharacterized protein</fullName>
    </submittedName>
</protein>
<keyword evidence="2" id="KW-1185">Reference proteome</keyword>
<evidence type="ECO:0000313" key="2">
    <source>
        <dbReference type="Proteomes" id="UP001519460"/>
    </source>
</evidence>
<dbReference type="AlphaFoldDB" id="A0ABD0JTL3"/>
<proteinExistence type="predicted"/>
<dbReference type="EMBL" id="JACVVK020000336">
    <property type="protein sequence ID" value="KAK7477985.1"/>
    <property type="molecule type" value="Genomic_DNA"/>
</dbReference>
<name>A0ABD0JTL3_9CAEN</name>
<gene>
    <name evidence="1" type="ORF">BaRGS_00030743</name>
</gene>
<feature type="non-terminal residue" evidence="1">
    <location>
        <position position="1"/>
    </location>
</feature>
<reference evidence="1 2" key="1">
    <citation type="journal article" date="2023" name="Sci. Data">
        <title>Genome assembly of the Korean intertidal mud-creeper Batillaria attramentaria.</title>
        <authorList>
            <person name="Patra A.K."/>
            <person name="Ho P.T."/>
            <person name="Jun S."/>
            <person name="Lee S.J."/>
            <person name="Kim Y."/>
            <person name="Won Y.J."/>
        </authorList>
    </citation>
    <scope>NUCLEOTIDE SEQUENCE [LARGE SCALE GENOMIC DNA]</scope>
    <source>
        <strain evidence="1">Wonlab-2016</strain>
    </source>
</reference>